<keyword evidence="2" id="KW-0614">Plasmid</keyword>
<gene>
    <name evidence="2" type="ORF">NFI80_25440</name>
</gene>
<geneLocation type="plasmid" evidence="2 3">
    <name>unnamed</name>
</geneLocation>
<dbReference type="RefSeq" id="WP_254414184.1">
    <property type="nucleotide sequence ID" value="NZ_CP099631.1"/>
</dbReference>
<organism evidence="2 3">
    <name type="scientific">Dyadobacter chenhuakuii</name>
    <dbReference type="NCBI Taxonomy" id="2909339"/>
    <lineage>
        <taxon>Bacteria</taxon>
        <taxon>Pseudomonadati</taxon>
        <taxon>Bacteroidota</taxon>
        <taxon>Cytophagia</taxon>
        <taxon>Cytophagales</taxon>
        <taxon>Spirosomataceae</taxon>
        <taxon>Dyadobacter</taxon>
    </lineage>
</organism>
<reference evidence="2" key="1">
    <citation type="submission" date="2022-06" db="EMBL/GenBank/DDBJ databases">
        <title>Novel species in genus Dyadobacter.</title>
        <authorList>
            <person name="Ma C."/>
        </authorList>
    </citation>
    <scope>NUCLEOTIDE SEQUENCE</scope>
    <source>
        <strain evidence="2">CY22</strain>
        <plasmid evidence="2">unnamed</plasmid>
    </source>
</reference>
<dbReference type="EMBL" id="CP099631">
    <property type="protein sequence ID" value="UTM21740.1"/>
    <property type="molecule type" value="Genomic_DNA"/>
</dbReference>
<evidence type="ECO:0000313" key="2">
    <source>
        <dbReference type="EMBL" id="UTM21740.1"/>
    </source>
</evidence>
<evidence type="ECO:0000313" key="3">
    <source>
        <dbReference type="Proteomes" id="UP001055420"/>
    </source>
</evidence>
<feature type="region of interest" description="Disordered" evidence="1">
    <location>
        <begin position="226"/>
        <end position="259"/>
    </location>
</feature>
<sequence>MKRILLFLSFLYPLTGFCQQSEIGQVILQPMQKRIFRQEINSYSEIDVQFQIQKTKKKKPLVPTLMATGLILSNGYQNPQNETLVDKRRINTITLSFLTGVGILASHRREAEIVVKQYATDGKLISRLKVLKNKNSEYRVIKVSEEPGFLVISLINRTKKPLTIIGLGKSDSDSTMRTMMTDPSIDGDDNGGGQPYDGGTFAAVTISGSSGSSHYIYSNRGSVPNDSWRAGSPSGPGGGSGHPGSGGDGGESSGAPSPEAKKLTREFNEFGANKCEARYIGDHLVDVPLMAPTLIFNKRRAEQYMTDHNMEEANTDGASSENALKHGIMIALNYCSFGEQHAETLGNIHEMCGGINQNPTSGQLQMDRKNNQVGLFIAKSQGCNDTSLLLLTLHTAYQNGSFRDITGNPTQLLPGQEP</sequence>
<protein>
    <submittedName>
        <fullName evidence="2">Uncharacterized protein</fullName>
    </submittedName>
</protein>
<accession>A0ABY5EA35</accession>
<keyword evidence="3" id="KW-1185">Reference proteome</keyword>
<name>A0ABY5EA35_9BACT</name>
<feature type="compositionally biased region" description="Gly residues" evidence="1">
    <location>
        <begin position="234"/>
        <end position="252"/>
    </location>
</feature>
<dbReference type="Proteomes" id="UP001055420">
    <property type="component" value="Plasmid unnamed"/>
</dbReference>
<evidence type="ECO:0000256" key="1">
    <source>
        <dbReference type="SAM" id="MobiDB-lite"/>
    </source>
</evidence>
<proteinExistence type="predicted"/>
<feature type="region of interest" description="Disordered" evidence="1">
    <location>
        <begin position="170"/>
        <end position="199"/>
    </location>
</feature>